<dbReference type="EMBL" id="BKCJ010110499">
    <property type="protein sequence ID" value="GEX47550.1"/>
    <property type="molecule type" value="Genomic_DNA"/>
</dbReference>
<dbReference type="PANTHER" id="PTHR11439">
    <property type="entry name" value="GAG-POL-RELATED RETROTRANSPOSON"/>
    <property type="match status" value="1"/>
</dbReference>
<evidence type="ECO:0000259" key="1">
    <source>
        <dbReference type="Pfam" id="PF07727"/>
    </source>
</evidence>
<dbReference type="AlphaFoldDB" id="A0A699H5D7"/>
<sequence>MSTCSAQGWYLYLSHSLFSEDVCCWGLEIRMAGLPGSLLWRDKDGRGIGLRFGENSRDKVKDMNVETQYMKDNQVWHLVDLHDGRTIRSEWIFKKKMDMDGNVHTFKAHVVGKGYNKTYDVDHGDAFSPFADIRAIRILIAIVVFYAYEIWKTNVRTAFLNEHLREQVYMEFKMEDSKRGNIPMQEKPSFNKSQSASTHYENLCSQFQQNPRECQWVGVKTILTCLRNTKDTLLVYGGNLEKELEVTCYTDDRFKTGKYDRTSQLGYVFILNRGAIDWISAKQSTILMSSIEAEYIDASETAIEAV</sequence>
<protein>
    <submittedName>
        <fullName evidence="2">Retrovirus-related Pol polyprotein from transposon TNT 1-94</fullName>
    </submittedName>
</protein>
<proteinExistence type="predicted"/>
<comment type="caution">
    <text evidence="2">The sequence shown here is derived from an EMBL/GenBank/DDBJ whole genome shotgun (WGS) entry which is preliminary data.</text>
</comment>
<organism evidence="2">
    <name type="scientific">Tanacetum cinerariifolium</name>
    <name type="common">Dalmatian daisy</name>
    <name type="synonym">Chrysanthemum cinerariifolium</name>
    <dbReference type="NCBI Taxonomy" id="118510"/>
    <lineage>
        <taxon>Eukaryota</taxon>
        <taxon>Viridiplantae</taxon>
        <taxon>Streptophyta</taxon>
        <taxon>Embryophyta</taxon>
        <taxon>Tracheophyta</taxon>
        <taxon>Spermatophyta</taxon>
        <taxon>Magnoliopsida</taxon>
        <taxon>eudicotyledons</taxon>
        <taxon>Gunneridae</taxon>
        <taxon>Pentapetalae</taxon>
        <taxon>asterids</taxon>
        <taxon>campanulids</taxon>
        <taxon>Asterales</taxon>
        <taxon>Asteraceae</taxon>
        <taxon>Asteroideae</taxon>
        <taxon>Anthemideae</taxon>
        <taxon>Anthemidinae</taxon>
        <taxon>Tanacetum</taxon>
    </lineage>
</organism>
<name>A0A699H5D7_TANCI</name>
<dbReference type="InterPro" id="IPR013103">
    <property type="entry name" value="RVT_2"/>
</dbReference>
<dbReference type="Pfam" id="PF07727">
    <property type="entry name" value="RVT_2"/>
    <property type="match status" value="1"/>
</dbReference>
<reference evidence="2" key="1">
    <citation type="journal article" date="2019" name="Sci. Rep.">
        <title>Draft genome of Tanacetum cinerariifolium, the natural source of mosquito coil.</title>
        <authorList>
            <person name="Yamashiro T."/>
            <person name="Shiraishi A."/>
            <person name="Satake H."/>
            <person name="Nakayama K."/>
        </authorList>
    </citation>
    <scope>NUCLEOTIDE SEQUENCE</scope>
</reference>
<accession>A0A699H5D7</accession>
<gene>
    <name evidence="2" type="ORF">Tci_319525</name>
</gene>
<feature type="domain" description="Reverse transcriptase Ty1/copia-type" evidence="1">
    <location>
        <begin position="73"/>
        <end position="171"/>
    </location>
</feature>
<evidence type="ECO:0000313" key="2">
    <source>
        <dbReference type="EMBL" id="GEX47550.1"/>
    </source>
</evidence>
<dbReference type="PANTHER" id="PTHR11439:SF496">
    <property type="entry name" value="RNA-DIRECTED DNA POLYMERASE"/>
    <property type="match status" value="1"/>
</dbReference>